<evidence type="ECO:0000256" key="7">
    <source>
        <dbReference type="ARBA" id="ARBA00022823"/>
    </source>
</evidence>
<evidence type="ECO:0000256" key="4">
    <source>
        <dbReference type="ARBA" id="ARBA00012945"/>
    </source>
</evidence>
<evidence type="ECO:0000256" key="6">
    <source>
        <dbReference type="ARBA" id="ARBA00022679"/>
    </source>
</evidence>
<dbReference type="InterPro" id="IPR023213">
    <property type="entry name" value="CAT-like_dom_sf"/>
</dbReference>
<evidence type="ECO:0000256" key="8">
    <source>
        <dbReference type="ARBA" id="ARBA00023315"/>
    </source>
</evidence>
<dbReference type="PANTHER" id="PTHR43416">
    <property type="entry name" value="DIHYDROLIPOYLLYSINE-RESIDUE SUCCINYLTRANSFERASE COMPONENT OF 2-OXOGLUTARATE DEHYDROGENASE COMPLEX, MITOCHONDRIAL-RELATED"/>
    <property type="match status" value="1"/>
</dbReference>
<sequence>MRLRIAERLKEYQNTAASLNTFNEIDISSLIDMRKRYKDAVLKEHDVKLGYMSAFAKACCLALKEIPAANASIEGDEIGLVTPVVRSAECMNFVEIEKEIAALGKKARDGKLTLEDMAGGTFTMYVWFFYLFLPPLVLNVFPFPFSSLLALTVASSALYGTPIINLPQSAVLGMHSIKDRAVVVDGQIVIRPIMVVAVTYDHRLLDGREAVTFLVKVKEYLEDLRRSSKDTPRLILLWFRNHCEGKGRKGKMLAETAGWILCGINYS</sequence>
<proteinExistence type="inferred from homology"/>
<dbReference type="InterPro" id="IPR050537">
    <property type="entry name" value="2-oxoacid_dehydrogenase"/>
</dbReference>
<reference evidence="11 12" key="1">
    <citation type="journal article" date="2019" name="Nat. Ecol. Evol.">
        <title>Megaphylogeny resolves global patterns of mushroom evolution.</title>
        <authorList>
            <person name="Varga T."/>
            <person name="Krizsan K."/>
            <person name="Foldi C."/>
            <person name="Dima B."/>
            <person name="Sanchez-Garcia M."/>
            <person name="Sanchez-Ramirez S."/>
            <person name="Szollosi G.J."/>
            <person name="Szarkandi J.G."/>
            <person name="Papp V."/>
            <person name="Albert L."/>
            <person name="Andreopoulos W."/>
            <person name="Angelini C."/>
            <person name="Antonin V."/>
            <person name="Barry K.W."/>
            <person name="Bougher N.L."/>
            <person name="Buchanan P."/>
            <person name="Buyck B."/>
            <person name="Bense V."/>
            <person name="Catcheside P."/>
            <person name="Chovatia M."/>
            <person name="Cooper J."/>
            <person name="Damon W."/>
            <person name="Desjardin D."/>
            <person name="Finy P."/>
            <person name="Geml J."/>
            <person name="Haridas S."/>
            <person name="Hughes K."/>
            <person name="Justo A."/>
            <person name="Karasinski D."/>
            <person name="Kautmanova I."/>
            <person name="Kiss B."/>
            <person name="Kocsube S."/>
            <person name="Kotiranta H."/>
            <person name="LaButti K.M."/>
            <person name="Lechner B.E."/>
            <person name="Liimatainen K."/>
            <person name="Lipzen A."/>
            <person name="Lukacs Z."/>
            <person name="Mihaltcheva S."/>
            <person name="Morgado L.N."/>
            <person name="Niskanen T."/>
            <person name="Noordeloos M.E."/>
            <person name="Ohm R.A."/>
            <person name="Ortiz-Santana B."/>
            <person name="Ovrebo C."/>
            <person name="Racz N."/>
            <person name="Riley R."/>
            <person name="Savchenko A."/>
            <person name="Shiryaev A."/>
            <person name="Soop K."/>
            <person name="Spirin V."/>
            <person name="Szebenyi C."/>
            <person name="Tomsovsky M."/>
            <person name="Tulloss R.E."/>
            <person name="Uehling J."/>
            <person name="Grigoriev I.V."/>
            <person name="Vagvolgyi C."/>
            <person name="Papp T."/>
            <person name="Martin F.M."/>
            <person name="Miettinen O."/>
            <person name="Hibbett D.S."/>
            <person name="Nagy L.G."/>
        </authorList>
    </citation>
    <scope>NUCLEOTIDE SEQUENCE [LARGE SCALE GENOMIC DNA]</scope>
    <source>
        <strain evidence="11 12">CBS 962.96</strain>
    </source>
</reference>
<keyword evidence="6" id="KW-0808">Transferase</keyword>
<dbReference type="GO" id="GO:0005739">
    <property type="term" value="C:mitochondrion"/>
    <property type="evidence" value="ECO:0007669"/>
    <property type="project" value="TreeGrafter"/>
</dbReference>
<accession>A0A4V4HE61</accession>
<comment type="pathway">
    <text evidence="2">Amino-acid degradation; L-lysine degradation via saccharopine pathway; glutaryl-CoA from L-lysine: step 6/6.</text>
</comment>
<name>A0A4V4HE61_DENBC</name>
<feature type="domain" description="2-oxoacid dehydrogenase acyltransferase catalytic" evidence="10">
    <location>
        <begin position="78"/>
        <end position="123"/>
    </location>
</feature>
<dbReference type="Gene3D" id="3.30.559.10">
    <property type="entry name" value="Chloramphenicol acetyltransferase-like domain"/>
    <property type="match status" value="3"/>
</dbReference>
<protein>
    <recommendedName>
        <fullName evidence="4">dihydrolipoyllysine-residue succinyltransferase</fullName>
        <ecNumber evidence="4">2.3.1.61</ecNumber>
    </recommendedName>
    <alternativeName>
        <fullName evidence="9">2-oxoglutarate dehydrogenase complex component E2</fullName>
    </alternativeName>
</protein>
<feature type="domain" description="2-oxoacid dehydrogenase acyltransferase catalytic" evidence="10">
    <location>
        <begin position="158"/>
        <end position="224"/>
    </location>
</feature>
<keyword evidence="7" id="KW-0450">Lipoyl</keyword>
<dbReference type="Pfam" id="PF00198">
    <property type="entry name" value="2-oxoacid_dh"/>
    <property type="match status" value="3"/>
</dbReference>
<keyword evidence="8" id="KW-0012">Acyltransferase</keyword>
<evidence type="ECO:0000313" key="12">
    <source>
        <dbReference type="Proteomes" id="UP000297245"/>
    </source>
</evidence>
<dbReference type="PANTHER" id="PTHR43416:SF5">
    <property type="entry name" value="DIHYDROLIPOYLLYSINE-RESIDUE SUCCINYLTRANSFERASE COMPONENT OF 2-OXOGLUTARATE DEHYDROGENASE COMPLEX, MITOCHONDRIAL"/>
    <property type="match status" value="1"/>
</dbReference>
<dbReference type="AlphaFoldDB" id="A0A4V4HE61"/>
<keyword evidence="12" id="KW-1185">Reference proteome</keyword>
<feature type="domain" description="2-oxoacid dehydrogenase acyltransferase catalytic" evidence="10">
    <location>
        <begin position="1"/>
        <end position="77"/>
    </location>
</feature>
<evidence type="ECO:0000256" key="5">
    <source>
        <dbReference type="ARBA" id="ARBA00022532"/>
    </source>
</evidence>
<organism evidence="11 12">
    <name type="scientific">Dendrothele bispora (strain CBS 962.96)</name>
    <dbReference type="NCBI Taxonomy" id="1314807"/>
    <lineage>
        <taxon>Eukaryota</taxon>
        <taxon>Fungi</taxon>
        <taxon>Dikarya</taxon>
        <taxon>Basidiomycota</taxon>
        <taxon>Agaricomycotina</taxon>
        <taxon>Agaricomycetes</taxon>
        <taxon>Agaricomycetidae</taxon>
        <taxon>Agaricales</taxon>
        <taxon>Agaricales incertae sedis</taxon>
        <taxon>Dendrothele</taxon>
    </lineage>
</organism>
<evidence type="ECO:0000256" key="9">
    <source>
        <dbReference type="ARBA" id="ARBA00032406"/>
    </source>
</evidence>
<dbReference type="GO" id="GO:0004149">
    <property type="term" value="F:dihydrolipoyllysine-residue succinyltransferase activity"/>
    <property type="evidence" value="ECO:0007669"/>
    <property type="project" value="UniProtKB-EC"/>
</dbReference>
<dbReference type="InterPro" id="IPR001078">
    <property type="entry name" value="2-oxoacid_DH_actylTfrase"/>
</dbReference>
<dbReference type="EC" id="2.3.1.61" evidence="4"/>
<gene>
    <name evidence="11" type="ORF">K435DRAFT_864768</name>
</gene>
<keyword evidence="5" id="KW-0816">Tricarboxylic acid cycle</keyword>
<evidence type="ECO:0000256" key="1">
    <source>
        <dbReference type="ARBA" id="ARBA00001938"/>
    </source>
</evidence>
<evidence type="ECO:0000256" key="2">
    <source>
        <dbReference type="ARBA" id="ARBA00005145"/>
    </source>
</evidence>
<evidence type="ECO:0000313" key="11">
    <source>
        <dbReference type="EMBL" id="THU89965.1"/>
    </source>
</evidence>
<dbReference type="GO" id="GO:0006099">
    <property type="term" value="P:tricarboxylic acid cycle"/>
    <property type="evidence" value="ECO:0007669"/>
    <property type="project" value="UniProtKB-KW"/>
</dbReference>
<dbReference type="OrthoDB" id="5391403at2759"/>
<dbReference type="EMBL" id="ML179351">
    <property type="protein sequence ID" value="THU89965.1"/>
    <property type="molecule type" value="Genomic_DNA"/>
</dbReference>
<evidence type="ECO:0000256" key="3">
    <source>
        <dbReference type="ARBA" id="ARBA00007317"/>
    </source>
</evidence>
<comment type="similarity">
    <text evidence="3">Belongs to the 2-oxoacid dehydrogenase family.</text>
</comment>
<dbReference type="SUPFAM" id="SSF52777">
    <property type="entry name" value="CoA-dependent acyltransferases"/>
    <property type="match status" value="2"/>
</dbReference>
<evidence type="ECO:0000259" key="10">
    <source>
        <dbReference type="Pfam" id="PF00198"/>
    </source>
</evidence>
<comment type="cofactor">
    <cofactor evidence="1">
        <name>(R)-lipoate</name>
        <dbReference type="ChEBI" id="CHEBI:83088"/>
    </cofactor>
</comment>
<dbReference type="Proteomes" id="UP000297245">
    <property type="component" value="Unassembled WGS sequence"/>
</dbReference>